<sequence>QQSLPGYDSIISVIEVPPLSTREAGDLLDRQTPPPPRGIRGELIRWADGNPLALIEGARFYGLSGTTVFRGNTMSGYQGAHSIFSKELATLDSNTRKLLLYSAAGSGYESVDIITRVAGFGSDISVWTVAEKTGLLSITTDGSVKFCHPLLRTVAYTHANLTDQRDAHLAFGRSPLLDDVCRAWHLAAAASGPDEAIASALERSARKAQERGGYLEVARTL</sequence>
<comment type="caution">
    <text evidence="1">The sequence shown here is derived from an EMBL/GenBank/DDBJ whole genome shotgun (WGS) entry which is preliminary data.</text>
</comment>
<accession>A0ABQ5KHA3</accession>
<evidence type="ECO:0000313" key="2">
    <source>
        <dbReference type="Proteomes" id="UP001057375"/>
    </source>
</evidence>
<evidence type="ECO:0000313" key="1">
    <source>
        <dbReference type="EMBL" id="GKT31897.1"/>
    </source>
</evidence>
<feature type="non-terminal residue" evidence="1">
    <location>
        <position position="221"/>
    </location>
</feature>
<name>A0ABQ5KHA3_9EUKA</name>
<organism evidence="1 2">
    <name type="scientific">Aduncisulcus paluster</name>
    <dbReference type="NCBI Taxonomy" id="2918883"/>
    <lineage>
        <taxon>Eukaryota</taxon>
        <taxon>Metamonada</taxon>
        <taxon>Carpediemonas-like organisms</taxon>
        <taxon>Aduncisulcus</taxon>
    </lineage>
</organism>
<protein>
    <submittedName>
        <fullName evidence="1">LuxR family transcriptional regulator</fullName>
    </submittedName>
</protein>
<dbReference type="EMBL" id="BQXS01002297">
    <property type="protein sequence ID" value="GKT31897.1"/>
    <property type="molecule type" value="Genomic_DNA"/>
</dbReference>
<keyword evidence="2" id="KW-1185">Reference proteome</keyword>
<reference evidence="1" key="1">
    <citation type="submission" date="2022-03" db="EMBL/GenBank/DDBJ databases">
        <title>Draft genome sequence of Aduncisulcus paluster, a free-living microaerophilic Fornicata.</title>
        <authorList>
            <person name="Yuyama I."/>
            <person name="Kume K."/>
            <person name="Tamura T."/>
            <person name="Inagaki Y."/>
            <person name="Hashimoto T."/>
        </authorList>
    </citation>
    <scope>NUCLEOTIDE SEQUENCE</scope>
    <source>
        <strain evidence="1">NY0171</strain>
    </source>
</reference>
<dbReference type="Proteomes" id="UP001057375">
    <property type="component" value="Unassembled WGS sequence"/>
</dbReference>
<feature type="non-terminal residue" evidence="1">
    <location>
        <position position="1"/>
    </location>
</feature>
<gene>
    <name evidence="1" type="ORF">ADUPG1_002129</name>
</gene>
<proteinExistence type="predicted"/>